<organism evidence="2 3">
    <name type="scientific">Xylaria bambusicola</name>
    <dbReference type="NCBI Taxonomy" id="326684"/>
    <lineage>
        <taxon>Eukaryota</taxon>
        <taxon>Fungi</taxon>
        <taxon>Dikarya</taxon>
        <taxon>Ascomycota</taxon>
        <taxon>Pezizomycotina</taxon>
        <taxon>Sordariomycetes</taxon>
        <taxon>Xylariomycetidae</taxon>
        <taxon>Xylariales</taxon>
        <taxon>Xylariaceae</taxon>
        <taxon>Xylaria</taxon>
    </lineage>
</organism>
<proteinExistence type="predicted"/>
<evidence type="ECO:0000256" key="1">
    <source>
        <dbReference type="SAM" id="MobiDB-lite"/>
    </source>
</evidence>
<reference evidence="2 3" key="1">
    <citation type="submission" date="2023-10" db="EMBL/GenBank/DDBJ databases">
        <title>Draft genome sequence of Xylaria bambusicola isolate GMP-LS, the root and basal stem rot pathogen of sugarcane in Indonesia.</title>
        <authorList>
            <person name="Selvaraj P."/>
            <person name="Muralishankar V."/>
            <person name="Muruganantham S."/>
            <person name="Sp S."/>
            <person name="Haryani S."/>
            <person name="Lau K.J.X."/>
            <person name="Naqvi N.I."/>
        </authorList>
    </citation>
    <scope>NUCLEOTIDE SEQUENCE [LARGE SCALE GENOMIC DNA]</scope>
    <source>
        <strain evidence="2">GMP-LS</strain>
    </source>
</reference>
<comment type="caution">
    <text evidence="2">The sequence shown here is derived from an EMBL/GenBank/DDBJ whole genome shotgun (WGS) entry which is preliminary data.</text>
</comment>
<feature type="region of interest" description="Disordered" evidence="1">
    <location>
        <begin position="258"/>
        <end position="277"/>
    </location>
</feature>
<name>A0AAN7UQ64_9PEZI</name>
<evidence type="ECO:0000313" key="2">
    <source>
        <dbReference type="EMBL" id="KAK5633237.1"/>
    </source>
</evidence>
<dbReference type="Proteomes" id="UP001305414">
    <property type="component" value="Unassembled WGS sequence"/>
</dbReference>
<dbReference type="AlphaFoldDB" id="A0AAN7UQ64"/>
<gene>
    <name evidence="2" type="ORF">RRF57_008951</name>
</gene>
<protein>
    <submittedName>
        <fullName evidence="2">Uncharacterized protein</fullName>
    </submittedName>
</protein>
<keyword evidence="3" id="KW-1185">Reference proteome</keyword>
<evidence type="ECO:0000313" key="3">
    <source>
        <dbReference type="Proteomes" id="UP001305414"/>
    </source>
</evidence>
<accession>A0AAN7UQ64</accession>
<sequence>MDEGQLKNLITVVERLENGFATKFANWKGLGLPSAAHYFQQSYAETISILHSITGESQKDVAPQLKLDLKALFKRTVALLPMSVGYARSVGVRLRPVHKDLLSNVQHLCERPDIRGTNGLAIHVIQMYKQLDDIWPPAREAWEKGGTDLKPDTEFDLAYEQFCGLDNQRRRMQGDYERYARNSWRLLLKACQALHLPEGRVHPGDDFFNNDTRPTYVEYACDSEEFVYGKGKRPGILGIKAILGATLTADQQKRLKNAANASTNAKSSPQTSSEVSTGLEYSMTRINAIADLQDVLRDSEALGSRDQHIMRPDEKELVTPTWENRKETLMMYKNELKALVDEIYKDELKMPFGETMLPTTPNERGDWLRLAEEKIKQARVIIDRTMRFDSSAWKAKKLRLTAYSLKLTRAIYMVRLFSGTPAASRQEIKDALIERLNDWILYEQAWNAADVHIKLHVAVDQETKDKLQRDIEGREANIARLTDMRDYVTGDDSGISLGYDNSNNPLNVQHKSKESDTILTDDTIRTAKILLNNILNPSLPNASDYLLDVREERRRRGWYQKMAQARLTGGPTPEWTHKKVIDPFTAGGPPEWESLPRQSRWERLQYMWVMTYWRFYQLRELQL</sequence>
<dbReference type="EMBL" id="JAWHQM010000031">
    <property type="protein sequence ID" value="KAK5633237.1"/>
    <property type="molecule type" value="Genomic_DNA"/>
</dbReference>
<feature type="compositionally biased region" description="Low complexity" evidence="1">
    <location>
        <begin position="258"/>
        <end position="268"/>
    </location>
</feature>